<dbReference type="OrthoDB" id="9774949at2"/>
<dbReference type="PROSITE" id="PS51257">
    <property type="entry name" value="PROKAR_LIPOPROTEIN"/>
    <property type="match status" value="1"/>
</dbReference>
<reference evidence="1 2" key="1">
    <citation type="submission" date="2018-08" db="EMBL/GenBank/DDBJ databases">
        <title>Fibrisoma montanum sp. nov., isolated from Danxia mountain soil.</title>
        <authorList>
            <person name="Huang Y."/>
        </authorList>
    </citation>
    <scope>NUCLEOTIDE SEQUENCE [LARGE SCALE GENOMIC DNA]</scope>
    <source>
        <strain evidence="1 2">HYT19</strain>
    </source>
</reference>
<dbReference type="Pfam" id="PF14356">
    <property type="entry name" value="DUF4403"/>
    <property type="match status" value="1"/>
</dbReference>
<evidence type="ECO:0000313" key="2">
    <source>
        <dbReference type="Proteomes" id="UP000283523"/>
    </source>
</evidence>
<dbReference type="InterPro" id="IPR025515">
    <property type="entry name" value="DUF4403"/>
</dbReference>
<sequence length="463" mass="52540">MGTQRTTGFLIIGFFLALSIGCNRVRPKAPELGSFEPPITKTTSYLTGRITFDIADLEKKINHCLKPVLLNQDTLDGGRGMKWRLRIERMGRVRIRYARQQVFVSAPLRIWLSNPIGFRKKRAVRRSLCALEVNFASPLAVSSNWRLSTRSKFVNYRWIERPKVRVLGVNIPVTKLADKVLNKRRADIEAAVDSAVHQELRLDRFVRRVWVDLQKPLRISKKPEQFWVVPKPVSVAVARIEGNRTSITIPIQIGFEADTRLGEEPIVQRSARLPRLQRKPSIPAVSSLRVLWFIPYSSLNKVLAQSIDDQKFDLLRGTLKLRNTTISGGGRSIVLRTDVTGAVNGTLYFHGQPGYDTLTNTLRIKHVDYAVDTKESLLSTADWLLHDHLRDTLQNALIIPLKSQIVQFPQKIETAFERGKAGLKSDLNIDAFRFVPQRIVIRPDGIQLLIKVESAVEVAVKKL</sequence>
<accession>A0A418MAY9</accession>
<name>A0A418MAY9_9BACT</name>
<organism evidence="1 2">
    <name type="scientific">Fibrisoma montanum</name>
    <dbReference type="NCBI Taxonomy" id="2305895"/>
    <lineage>
        <taxon>Bacteria</taxon>
        <taxon>Pseudomonadati</taxon>
        <taxon>Bacteroidota</taxon>
        <taxon>Cytophagia</taxon>
        <taxon>Cytophagales</taxon>
        <taxon>Spirosomataceae</taxon>
        <taxon>Fibrisoma</taxon>
    </lineage>
</organism>
<proteinExistence type="predicted"/>
<dbReference type="RefSeq" id="WP_119667752.1">
    <property type="nucleotide sequence ID" value="NZ_QXED01000003.1"/>
</dbReference>
<protein>
    <submittedName>
        <fullName evidence="1">DUF4403 family protein</fullName>
    </submittedName>
</protein>
<gene>
    <name evidence="1" type="ORF">DYU11_11140</name>
</gene>
<dbReference type="AlphaFoldDB" id="A0A418MAY9"/>
<comment type="caution">
    <text evidence="1">The sequence shown here is derived from an EMBL/GenBank/DDBJ whole genome shotgun (WGS) entry which is preliminary data.</text>
</comment>
<evidence type="ECO:0000313" key="1">
    <source>
        <dbReference type="EMBL" id="RIV23537.1"/>
    </source>
</evidence>
<keyword evidence="2" id="KW-1185">Reference proteome</keyword>
<dbReference type="EMBL" id="QXED01000003">
    <property type="protein sequence ID" value="RIV23537.1"/>
    <property type="molecule type" value="Genomic_DNA"/>
</dbReference>
<dbReference type="Proteomes" id="UP000283523">
    <property type="component" value="Unassembled WGS sequence"/>
</dbReference>